<dbReference type="InterPro" id="IPR036217">
    <property type="entry name" value="MethylDNA_cys_MeTrfase_DNAb"/>
</dbReference>
<dbReference type="InterPro" id="IPR036388">
    <property type="entry name" value="WH-like_DNA-bd_sf"/>
</dbReference>
<comment type="miscellaneous">
    <text evidence="10">This enzyme catalyzes only one turnover and therefore is not strictly catalytic. According to one definition, an enzyme is a biocatalyst that acts repeatedly and over many reaction cycles.</text>
</comment>
<dbReference type="InterPro" id="IPR001497">
    <property type="entry name" value="MethylDNA_cys_MeTrfase_AS"/>
</dbReference>
<evidence type="ECO:0000256" key="4">
    <source>
        <dbReference type="ARBA" id="ARBA00022603"/>
    </source>
</evidence>
<dbReference type="EC" id="2.1.1.63" evidence="10"/>
<evidence type="ECO:0000256" key="10">
    <source>
        <dbReference type="HAMAP-Rule" id="MF_00772"/>
    </source>
</evidence>
<name>A0A7X1B7A6_9BACT</name>
<dbReference type="PANTHER" id="PTHR10815:SF5">
    <property type="entry name" value="METHYLATED-DNA--PROTEIN-CYSTEINE METHYLTRANSFERASE"/>
    <property type="match status" value="1"/>
</dbReference>
<dbReference type="PIRSF" id="PIRSF000409">
    <property type="entry name" value="Ada"/>
    <property type="match status" value="1"/>
</dbReference>
<dbReference type="InterPro" id="IPR035451">
    <property type="entry name" value="Ada-like_dom_sf"/>
</dbReference>
<feature type="active site" description="Nucleophile; methyl group acceptor from methylphosphotriester" evidence="11">
    <location>
        <position position="36"/>
    </location>
</feature>
<dbReference type="Pfam" id="PF01035">
    <property type="entry name" value="DNA_binding_1"/>
    <property type="match status" value="1"/>
</dbReference>
<dbReference type="NCBIfam" id="TIGR00589">
    <property type="entry name" value="ogt"/>
    <property type="match status" value="1"/>
</dbReference>
<gene>
    <name evidence="14" type="ORF">H5P27_06620</name>
</gene>
<evidence type="ECO:0000256" key="12">
    <source>
        <dbReference type="PIRSR" id="PIRSR000409-3"/>
    </source>
</evidence>
<comment type="similarity">
    <text evidence="2 10">Belongs to the MGMT family.</text>
</comment>
<sequence>MPSESQNSEYYQALVQRDSQYEGVFYAGIKTTGIFCRPTCPARKPKEQNCEFFAKVQDALLAGYRPCKRCQPMSQPNAASPAILTLIESVEKEPERRWSDADFRALGIDASTVRRQFKKRFGMTFVAYARARRMGLALKKIRDGSRVIDTQLDSGYDSGSGFRDAFAKIMGSAPQNKDATLLKAHWLDSPLGPILTVADEEGLILSEFTDRRGLEREIEKLRSRLKAAIVPGTNLILESIEAELAAYFAGELTEFKTPLKMIGSEFQKAVWKSLQRIPFGETRSYAKQAEAIGNPKAVRAVARANGMNQIAIVIPCHRVIGSDGSLTGYAGGLPRKQWLLEHESRVSGKPIQMELT</sequence>
<keyword evidence="4 10" id="KW-0489">Methyltransferase</keyword>
<comment type="subcellular location">
    <subcellularLocation>
        <location evidence="10">Cytoplasm</location>
    </subcellularLocation>
</comment>
<keyword evidence="6 10" id="KW-0227">DNA damage</keyword>
<dbReference type="CDD" id="cd06445">
    <property type="entry name" value="ATase"/>
    <property type="match status" value="1"/>
</dbReference>
<evidence type="ECO:0000256" key="6">
    <source>
        <dbReference type="ARBA" id="ARBA00022763"/>
    </source>
</evidence>
<comment type="function">
    <text evidence="10">Involved in the cellular defense against the biological effects of O6-methylguanine (O6-MeG) and O4-methylthymine (O4-MeT) in DNA. Repairs the methylated nucleobase in DNA by stoichiometrically transferring the methyl group to a cysteine residue in the enzyme. This is a suicide reaction: the enzyme is irreversibly inactivated.</text>
</comment>
<dbReference type="PROSITE" id="PS00374">
    <property type="entry name" value="MGMT"/>
    <property type="match status" value="1"/>
</dbReference>
<dbReference type="GO" id="GO:0005737">
    <property type="term" value="C:cytoplasm"/>
    <property type="evidence" value="ECO:0007669"/>
    <property type="project" value="UniProtKB-SubCell"/>
</dbReference>
<dbReference type="HAMAP" id="MF_00772">
    <property type="entry name" value="OGT"/>
    <property type="match status" value="1"/>
</dbReference>
<dbReference type="EMBL" id="JACHVC010000006">
    <property type="protein sequence ID" value="MBC2605713.1"/>
    <property type="molecule type" value="Genomic_DNA"/>
</dbReference>
<feature type="active site" description="Nucleophile; methyl group acceptor from either O6-methylguanine or O4-methylthymine" evidence="11">
    <location>
        <position position="316"/>
    </location>
</feature>
<evidence type="ECO:0000313" key="14">
    <source>
        <dbReference type="EMBL" id="MBC2605713.1"/>
    </source>
</evidence>
<keyword evidence="8 10" id="KW-0234">DNA repair</keyword>
<dbReference type="Gene3D" id="3.40.10.10">
    <property type="entry name" value="DNA Methylphosphotriester Repair Domain"/>
    <property type="match status" value="1"/>
</dbReference>
<dbReference type="Proteomes" id="UP000526501">
    <property type="component" value="Unassembled WGS sequence"/>
</dbReference>
<protein>
    <recommendedName>
        <fullName evidence="10">Methylated-DNA--protein-cysteine methyltransferase</fullName>
        <ecNumber evidence="10">2.1.1.63</ecNumber>
    </recommendedName>
    <alternativeName>
        <fullName evidence="10">6-O-methylguanine-DNA methyltransferase</fullName>
        <shortName evidence="10">MGMT</shortName>
    </alternativeName>
    <alternativeName>
        <fullName evidence="10">O-6-methylguanine-DNA-alkyltransferase</fullName>
    </alternativeName>
</protein>
<evidence type="ECO:0000256" key="9">
    <source>
        <dbReference type="ARBA" id="ARBA00049348"/>
    </source>
</evidence>
<dbReference type="SUPFAM" id="SSF57884">
    <property type="entry name" value="Ada DNA repair protein, N-terminal domain (N-Ada 10)"/>
    <property type="match status" value="1"/>
</dbReference>
<dbReference type="SUPFAM" id="SSF46767">
    <property type="entry name" value="Methylated DNA-protein cysteine methyltransferase, C-terminal domain"/>
    <property type="match status" value="1"/>
</dbReference>
<dbReference type="InterPro" id="IPR008332">
    <property type="entry name" value="MethylG_MeTrfase_N"/>
</dbReference>
<evidence type="ECO:0000256" key="8">
    <source>
        <dbReference type="ARBA" id="ARBA00023204"/>
    </source>
</evidence>
<comment type="caution">
    <text evidence="14">The sequence shown here is derived from an EMBL/GenBank/DDBJ whole genome shotgun (WGS) entry which is preliminary data.</text>
</comment>
<evidence type="ECO:0000256" key="7">
    <source>
        <dbReference type="ARBA" id="ARBA00023159"/>
    </source>
</evidence>
<feature type="binding site" evidence="12">
    <location>
        <position position="40"/>
    </location>
    <ligand>
        <name>Zn(2+)</name>
        <dbReference type="ChEBI" id="CHEBI:29105"/>
    </ligand>
</feature>
<accession>A0A7X1B7A6</accession>
<proteinExistence type="inferred from homology"/>
<dbReference type="Pfam" id="PF02805">
    <property type="entry name" value="Ada_Zn_binding"/>
    <property type="match status" value="1"/>
</dbReference>
<evidence type="ECO:0000256" key="2">
    <source>
        <dbReference type="ARBA" id="ARBA00008711"/>
    </source>
</evidence>
<evidence type="ECO:0000256" key="11">
    <source>
        <dbReference type="PIRSR" id="PIRSR000409-1"/>
    </source>
</evidence>
<evidence type="ECO:0000259" key="13">
    <source>
        <dbReference type="PROSITE" id="PS01124"/>
    </source>
</evidence>
<feature type="domain" description="HTH araC/xylS-type" evidence="13">
    <location>
        <begin position="104"/>
        <end position="180"/>
    </location>
</feature>
<dbReference type="Pfam" id="PF12833">
    <property type="entry name" value="HTH_18"/>
    <property type="match status" value="1"/>
</dbReference>
<dbReference type="GO" id="GO:0003700">
    <property type="term" value="F:DNA-binding transcription factor activity"/>
    <property type="evidence" value="ECO:0007669"/>
    <property type="project" value="InterPro"/>
</dbReference>
<comment type="catalytic activity">
    <reaction evidence="1 10">
        <text>a 4-O-methyl-thymidine in DNA + L-cysteinyl-[protein] = a thymidine in DNA + S-methyl-L-cysteinyl-[protein]</text>
        <dbReference type="Rhea" id="RHEA:53428"/>
        <dbReference type="Rhea" id="RHEA-COMP:10131"/>
        <dbReference type="Rhea" id="RHEA-COMP:10132"/>
        <dbReference type="Rhea" id="RHEA-COMP:13555"/>
        <dbReference type="Rhea" id="RHEA-COMP:13556"/>
        <dbReference type="ChEBI" id="CHEBI:29950"/>
        <dbReference type="ChEBI" id="CHEBI:82612"/>
        <dbReference type="ChEBI" id="CHEBI:137386"/>
        <dbReference type="ChEBI" id="CHEBI:137387"/>
        <dbReference type="EC" id="2.1.1.63"/>
    </reaction>
</comment>
<keyword evidence="12" id="KW-0479">Metal-binding</keyword>
<dbReference type="GO" id="GO:0032259">
    <property type="term" value="P:methylation"/>
    <property type="evidence" value="ECO:0007669"/>
    <property type="project" value="UniProtKB-KW"/>
</dbReference>
<keyword evidence="3 10" id="KW-0963">Cytoplasm</keyword>
<dbReference type="Gene3D" id="1.10.10.10">
    <property type="entry name" value="Winged helix-like DNA-binding domain superfamily/Winged helix DNA-binding domain"/>
    <property type="match status" value="1"/>
</dbReference>
<dbReference type="SMART" id="SM00342">
    <property type="entry name" value="HTH_ARAC"/>
    <property type="match status" value="1"/>
</dbReference>
<dbReference type="PROSITE" id="PS01124">
    <property type="entry name" value="HTH_ARAC_FAMILY_2"/>
    <property type="match status" value="1"/>
</dbReference>
<evidence type="ECO:0000256" key="3">
    <source>
        <dbReference type="ARBA" id="ARBA00022490"/>
    </source>
</evidence>
<dbReference type="Pfam" id="PF02870">
    <property type="entry name" value="Methyltransf_1N"/>
    <property type="match status" value="1"/>
</dbReference>
<evidence type="ECO:0000256" key="1">
    <source>
        <dbReference type="ARBA" id="ARBA00001286"/>
    </source>
</evidence>
<keyword evidence="7" id="KW-0010">Activator</keyword>
<dbReference type="InterPro" id="IPR036631">
    <property type="entry name" value="MGMT_N_sf"/>
</dbReference>
<dbReference type="SUPFAM" id="SSF53155">
    <property type="entry name" value="Methylated DNA-protein cysteine methyltransferase domain"/>
    <property type="match status" value="1"/>
</dbReference>
<reference evidence="14 15" key="1">
    <citation type="submission" date="2020-07" db="EMBL/GenBank/DDBJ databases">
        <authorList>
            <person name="Feng X."/>
        </authorList>
    </citation>
    <scope>NUCLEOTIDE SEQUENCE [LARGE SCALE GENOMIC DNA]</scope>
    <source>
        <strain evidence="14 15">JCM23202</strain>
    </source>
</reference>
<dbReference type="Gene3D" id="3.30.160.70">
    <property type="entry name" value="Methylated DNA-protein cysteine methyltransferase domain"/>
    <property type="match status" value="1"/>
</dbReference>
<keyword evidence="12" id="KW-0862">Zinc</keyword>
<feature type="binding site" evidence="12">
    <location>
        <position position="36"/>
    </location>
    <ligand>
        <name>Zn(2+)</name>
        <dbReference type="ChEBI" id="CHEBI:29105"/>
    </ligand>
</feature>
<dbReference type="InterPro" id="IPR016221">
    <property type="entry name" value="Bifunct_regulatory_prot_Ada"/>
</dbReference>
<dbReference type="InterPro" id="IPR018060">
    <property type="entry name" value="HTH_AraC"/>
</dbReference>
<feature type="active site" description="Nucleophile; methyl group acceptor" evidence="10">
    <location>
        <position position="316"/>
    </location>
</feature>
<dbReference type="FunFam" id="1.10.10.10:FF:000214">
    <property type="entry name" value="Methylated-DNA--protein-cysteine methyltransferase"/>
    <property type="match status" value="1"/>
</dbReference>
<dbReference type="GO" id="GO:0003908">
    <property type="term" value="F:methylated-DNA-[protein]-cysteine S-methyltransferase activity"/>
    <property type="evidence" value="ECO:0007669"/>
    <property type="project" value="UniProtKB-UniRule"/>
</dbReference>
<feature type="binding site" evidence="12">
    <location>
        <position position="67"/>
    </location>
    <ligand>
        <name>Zn(2+)</name>
        <dbReference type="ChEBI" id="CHEBI:29105"/>
    </ligand>
</feature>
<dbReference type="RefSeq" id="WP_185659641.1">
    <property type="nucleotide sequence ID" value="NZ_CAWPOO010000006.1"/>
</dbReference>
<evidence type="ECO:0000313" key="15">
    <source>
        <dbReference type="Proteomes" id="UP000526501"/>
    </source>
</evidence>
<keyword evidence="15" id="KW-1185">Reference proteome</keyword>
<organism evidence="14 15">
    <name type="scientific">Pelagicoccus albus</name>
    <dbReference type="NCBI Taxonomy" id="415222"/>
    <lineage>
        <taxon>Bacteria</taxon>
        <taxon>Pseudomonadati</taxon>
        <taxon>Verrucomicrobiota</taxon>
        <taxon>Opitutia</taxon>
        <taxon>Puniceicoccales</taxon>
        <taxon>Pelagicoccaceae</taxon>
        <taxon>Pelagicoccus</taxon>
    </lineage>
</organism>
<dbReference type="GO" id="GO:0043565">
    <property type="term" value="F:sequence-specific DNA binding"/>
    <property type="evidence" value="ECO:0007669"/>
    <property type="project" value="InterPro"/>
</dbReference>
<dbReference type="InterPro" id="IPR023546">
    <property type="entry name" value="MGMT"/>
</dbReference>
<evidence type="ECO:0000256" key="5">
    <source>
        <dbReference type="ARBA" id="ARBA00022679"/>
    </source>
</evidence>
<dbReference type="GO" id="GO:0006307">
    <property type="term" value="P:DNA alkylation repair"/>
    <property type="evidence" value="ECO:0007669"/>
    <property type="project" value="UniProtKB-UniRule"/>
</dbReference>
<comment type="cofactor">
    <cofactor evidence="12">
        <name>Zn(2+)</name>
        <dbReference type="ChEBI" id="CHEBI:29105"/>
    </cofactor>
    <text evidence="12">Binds 1 zinc ion per subunit.</text>
</comment>
<dbReference type="Gene3D" id="1.10.10.60">
    <property type="entry name" value="Homeodomain-like"/>
    <property type="match status" value="1"/>
</dbReference>
<dbReference type="InterPro" id="IPR014048">
    <property type="entry name" value="MethylDNA_cys_MeTrfase_DNA-bd"/>
</dbReference>
<keyword evidence="5 10" id="KW-0808">Transferase</keyword>
<comment type="catalytic activity">
    <reaction evidence="9 10">
        <text>a 6-O-methyl-2'-deoxyguanosine in DNA + L-cysteinyl-[protein] = S-methyl-L-cysteinyl-[protein] + a 2'-deoxyguanosine in DNA</text>
        <dbReference type="Rhea" id="RHEA:24000"/>
        <dbReference type="Rhea" id="RHEA-COMP:10131"/>
        <dbReference type="Rhea" id="RHEA-COMP:10132"/>
        <dbReference type="Rhea" id="RHEA-COMP:11367"/>
        <dbReference type="Rhea" id="RHEA-COMP:11368"/>
        <dbReference type="ChEBI" id="CHEBI:29950"/>
        <dbReference type="ChEBI" id="CHEBI:82612"/>
        <dbReference type="ChEBI" id="CHEBI:85445"/>
        <dbReference type="ChEBI" id="CHEBI:85448"/>
        <dbReference type="EC" id="2.1.1.63"/>
    </reaction>
</comment>
<dbReference type="InterPro" id="IPR004026">
    <property type="entry name" value="Ada_DNA_repair_Zn-bd"/>
</dbReference>
<feature type="binding site" evidence="12">
    <location>
        <position position="70"/>
    </location>
    <ligand>
        <name>Zn(2+)</name>
        <dbReference type="ChEBI" id="CHEBI:29105"/>
    </ligand>
</feature>
<dbReference type="GO" id="GO:0008270">
    <property type="term" value="F:zinc ion binding"/>
    <property type="evidence" value="ECO:0007669"/>
    <property type="project" value="InterPro"/>
</dbReference>
<dbReference type="PANTHER" id="PTHR10815">
    <property type="entry name" value="METHYLATED-DNA--PROTEIN-CYSTEINE METHYLTRANSFERASE"/>
    <property type="match status" value="1"/>
</dbReference>
<dbReference type="AlphaFoldDB" id="A0A7X1B7A6"/>